<sequence>MLSASTEIRAYRSVDEEPGKKQNAATSKGEFNFFLADPSSKDRDVIRVRARADQGLACISIQPAHKDGWSKSVIPIQPPSNLLLFEEVWTCGSYINVCDA</sequence>
<accession>A0A8A1MP11</accession>
<organism evidence="1 2">
    <name type="scientific">Ajellomyces capsulatus</name>
    <name type="common">Darling's disease fungus</name>
    <name type="synonym">Histoplasma capsulatum</name>
    <dbReference type="NCBI Taxonomy" id="5037"/>
    <lineage>
        <taxon>Eukaryota</taxon>
        <taxon>Fungi</taxon>
        <taxon>Dikarya</taxon>
        <taxon>Ascomycota</taxon>
        <taxon>Pezizomycotina</taxon>
        <taxon>Eurotiomycetes</taxon>
        <taxon>Eurotiomycetidae</taxon>
        <taxon>Onygenales</taxon>
        <taxon>Ajellomycetaceae</taxon>
        <taxon>Histoplasma</taxon>
    </lineage>
</organism>
<dbReference type="EMBL" id="CP069116">
    <property type="protein sequence ID" value="QSS66960.1"/>
    <property type="molecule type" value="Genomic_DNA"/>
</dbReference>
<evidence type="ECO:0000313" key="1">
    <source>
        <dbReference type="EMBL" id="QSS66960.1"/>
    </source>
</evidence>
<proteinExistence type="predicted"/>
<name>A0A8A1MP11_AJECA</name>
<protein>
    <submittedName>
        <fullName evidence="1">Uncharacterized protein</fullName>
    </submittedName>
</protein>
<reference evidence="1" key="1">
    <citation type="submission" date="2021-01" db="EMBL/GenBank/DDBJ databases">
        <title>Chromosome-level genome assembly of a human fungal pathogen reveals clustering of transcriptionally co-regulated genes.</title>
        <authorList>
            <person name="Voorhies M."/>
            <person name="Cohen S."/>
            <person name="Shea T.P."/>
            <person name="Petrus S."/>
            <person name="Munoz J.F."/>
            <person name="Poplawski S."/>
            <person name="Goldman W.E."/>
            <person name="Michael T."/>
            <person name="Cuomo C.A."/>
            <person name="Sil A."/>
            <person name="Beyhan S."/>
        </authorList>
    </citation>
    <scope>NUCLEOTIDE SEQUENCE</scope>
    <source>
        <strain evidence="1">WU24</strain>
    </source>
</reference>
<evidence type="ECO:0000313" key="2">
    <source>
        <dbReference type="Proteomes" id="UP000663671"/>
    </source>
</evidence>
<dbReference type="VEuPathDB" id="FungiDB:I7I51_03172"/>
<gene>
    <name evidence="1" type="ORF">I7I51_03172</name>
</gene>
<dbReference type="Proteomes" id="UP000663671">
    <property type="component" value="Chromosome 6"/>
</dbReference>
<dbReference type="AlphaFoldDB" id="A0A8A1MP11"/>